<sequence length="199" mass="22861">MESNELCACEPFPNGLSDDLHYNSKLRLSYLIQAATSQTELSKYNQVKFRIWDNALQRMAKHIGKLLGDRYLAGIWKNSSNMFQLAWHCTWELSSRLDYRAPTWSWVSVDSYSAVQAACPEDSDRIDKSGEHFYCSSFSKIIDEQVYLAGDGIFSYVKDGYITVEGPLNYILIRSGMGYLDEIEMKINFDVLFDVPEDL</sequence>
<dbReference type="Proteomes" id="UP000531561">
    <property type="component" value="Unassembled WGS sequence"/>
</dbReference>
<dbReference type="EMBL" id="JABFCT010000014">
    <property type="protein sequence ID" value="KAF5870557.1"/>
    <property type="molecule type" value="Genomic_DNA"/>
</dbReference>
<dbReference type="OrthoDB" id="5347061at2759"/>
<keyword evidence="2" id="KW-1185">Reference proteome</keyword>
<dbReference type="AlphaFoldDB" id="A0A8H6EFP7"/>
<gene>
    <name evidence="1" type="ORF">Bfra_009945</name>
</gene>
<evidence type="ECO:0000313" key="2">
    <source>
        <dbReference type="Proteomes" id="UP000531561"/>
    </source>
</evidence>
<name>A0A8H6EFP7_9HELO</name>
<reference evidence="1 2" key="1">
    <citation type="journal article" date="2020" name="Phytopathology">
        <title>A high-quality genome resource of Botrytis fragariae, a new and rapidly spreading fungal pathogen causing strawberry gray mold in the U.S.A.</title>
        <authorList>
            <person name="Wu Y."/>
            <person name="Saski C.A."/>
            <person name="Schnabel G."/>
            <person name="Xiao S."/>
            <person name="Hu M."/>
        </authorList>
    </citation>
    <scope>NUCLEOTIDE SEQUENCE [LARGE SCALE GENOMIC DNA]</scope>
    <source>
        <strain evidence="1 2">BVB16</strain>
    </source>
</reference>
<dbReference type="GeneID" id="59263973"/>
<protein>
    <submittedName>
        <fullName evidence="1">Putative heterokaryon incompatibility protein</fullName>
    </submittedName>
</protein>
<accession>A0A8H6EFP7</accession>
<proteinExistence type="predicted"/>
<dbReference type="RefSeq" id="XP_037189504.1">
    <property type="nucleotide sequence ID" value="XM_037340281.1"/>
</dbReference>
<organism evidence="1 2">
    <name type="scientific">Botrytis fragariae</name>
    <dbReference type="NCBI Taxonomy" id="1964551"/>
    <lineage>
        <taxon>Eukaryota</taxon>
        <taxon>Fungi</taxon>
        <taxon>Dikarya</taxon>
        <taxon>Ascomycota</taxon>
        <taxon>Pezizomycotina</taxon>
        <taxon>Leotiomycetes</taxon>
        <taxon>Helotiales</taxon>
        <taxon>Sclerotiniaceae</taxon>
        <taxon>Botrytis</taxon>
    </lineage>
</organism>
<evidence type="ECO:0000313" key="1">
    <source>
        <dbReference type="EMBL" id="KAF5870557.1"/>
    </source>
</evidence>
<comment type="caution">
    <text evidence="1">The sequence shown here is derived from an EMBL/GenBank/DDBJ whole genome shotgun (WGS) entry which is preliminary data.</text>
</comment>